<feature type="compositionally biased region" description="Low complexity" evidence="1">
    <location>
        <begin position="187"/>
        <end position="199"/>
    </location>
</feature>
<feature type="compositionally biased region" description="Low complexity" evidence="1">
    <location>
        <begin position="420"/>
        <end position="433"/>
    </location>
</feature>
<dbReference type="Proteomes" id="UP001327560">
    <property type="component" value="Chromosome 3"/>
</dbReference>
<feature type="compositionally biased region" description="Low complexity" evidence="1">
    <location>
        <begin position="150"/>
        <end position="180"/>
    </location>
</feature>
<feature type="compositionally biased region" description="Polar residues" evidence="1">
    <location>
        <begin position="211"/>
        <end position="225"/>
    </location>
</feature>
<dbReference type="EMBL" id="CP136892">
    <property type="protein sequence ID" value="WOL02438.1"/>
    <property type="molecule type" value="Genomic_DNA"/>
</dbReference>
<feature type="compositionally biased region" description="Polar residues" evidence="1">
    <location>
        <begin position="707"/>
        <end position="724"/>
    </location>
</feature>
<feature type="compositionally biased region" description="Polar residues" evidence="1">
    <location>
        <begin position="236"/>
        <end position="257"/>
    </location>
</feature>
<dbReference type="GO" id="GO:0043622">
    <property type="term" value="P:cortical microtubule organization"/>
    <property type="evidence" value="ECO:0007669"/>
    <property type="project" value="TreeGrafter"/>
</dbReference>
<evidence type="ECO:0000313" key="2">
    <source>
        <dbReference type="EMBL" id="WOL02438.1"/>
    </source>
</evidence>
<feature type="region of interest" description="Disordered" evidence="1">
    <location>
        <begin position="355"/>
        <end position="375"/>
    </location>
</feature>
<feature type="region of interest" description="Disordered" evidence="1">
    <location>
        <begin position="100"/>
        <end position="319"/>
    </location>
</feature>
<feature type="compositionally biased region" description="Polar residues" evidence="1">
    <location>
        <begin position="266"/>
        <end position="286"/>
    </location>
</feature>
<dbReference type="AlphaFoldDB" id="A0AAQ3K845"/>
<proteinExistence type="predicted"/>
<gene>
    <name evidence="2" type="ORF">Cni_G11157</name>
</gene>
<feature type="region of interest" description="Disordered" evidence="1">
    <location>
        <begin position="702"/>
        <end position="732"/>
    </location>
</feature>
<sequence>MPPSPSSRRSPVELRVESSHKRVHSFESRFPLKSKDDDLVLFNEMQSRERDNFLLHSSDDFDESISKLKYFSDFKLGVTVPTRGESSDLLNADGDKNDYDWLLTPPDTPLFPSLDDDEPQPVNVSRGRIRSQPISISRTTTHEMTPRTNRSSASPHRSSQSPRSSYSVSHSRSRPASAPRSSPPPVVRATTPSRRSSTPPTKPSPPAQRSLTPTLRRMSTGSSGQAFAGKRGPSPVKTNRGNSASPKLRGWQSNIPGFSTDAPPNLRTSLTDRSASRVQGLSPSSGNGRGSMPKTRRQSISPSSSKSAISSQNSDGDHFSSIVSKASSFDDDTESHVSIGISPNAARKYRDFTNGRAMGLSKKPSRSPSASSAPKRSFDLALRQMDHRKTPQNMFRPLLSSVPATTFYSGKTSVHRPMFSRNSSLTTSSNASSEHGTSLAPYLEDSDHEQSDLAGQWEKTKIHEFQEEVFVFDKLDEISEDTGHENNTAKYGSGFEIFDESMNNKVEPNLVYLTGQDGDATVDCQSSSVVDVPKIDSAGKMSVCSNCGKCFIIMSMDVNVCHECSSLHGLISLEEPETIQVASKEITPAEHERICLKCGNNFVVMDMEVDVCQECYAKDALMASEEPGTMQVVSQDVENDTLSHEIQSQLQMPVPYKRSEVMSSLHEQSREPGATDYSVDSGVYLSMDNREENLLKQEVFTPDELNTPDSSGNHESPRSQSTPSLKEKDNSEGTGIAVLLMNRSSSRKWPVMRGKAISATNILLADPSYGGDNINAMKRSFGRDGSSTSSSIDLGSSGQIEGRILHRLRSRKGEMDNVRGESQDDMNAMKHSLGRHGSSTSSSIDLGSSGQADGCILHYASSRKSEIENMRSESHTCAHSDSENFTATETPASSCITISLENGAVEEIALDAEKTDTPSGDSELTVLDLTSTEQPVKGVPENETSDSCKNNGEVFLHNSESSVHEIEAPSTMEDASFIGENFMTSSTGCQDDDSDVGTHSSPLEIWDSQIDTVSCQDAQIDCTLSQMPNCVDDFQEDCVSVSSDKDVLLSELESKIADDPSFEEPAKTDESPKKHLERRFTMEEATDTILFCRSIVHDLAYKAATIAVEKELARYESSHSTVAFVGSTVSNRKALQKASNKHAQTPRKVKPKKAETTDNMPFLELENNANNLEPASCNTEVSRTANSMKLPKSESKCSCTVM</sequence>
<accession>A0AAQ3K845</accession>
<feature type="region of interest" description="Disordered" evidence="1">
    <location>
        <begin position="1135"/>
        <end position="1154"/>
    </location>
</feature>
<reference evidence="2 3" key="1">
    <citation type="submission" date="2023-10" db="EMBL/GenBank/DDBJ databases">
        <title>Chromosome-scale genome assembly provides insights into flower coloration mechanisms of Canna indica.</title>
        <authorList>
            <person name="Li C."/>
        </authorList>
    </citation>
    <scope>NUCLEOTIDE SEQUENCE [LARGE SCALE GENOMIC DNA]</scope>
    <source>
        <tissue evidence="2">Flower</tissue>
    </source>
</reference>
<feature type="compositionally biased region" description="Low complexity" evidence="1">
    <location>
        <begin position="838"/>
        <end position="847"/>
    </location>
</feature>
<dbReference type="PANTHER" id="PTHR31949">
    <property type="entry name" value="GASTRIC MUCIN-LIKE PROTEIN"/>
    <property type="match status" value="1"/>
</dbReference>
<keyword evidence="3" id="KW-1185">Reference proteome</keyword>
<evidence type="ECO:0000256" key="1">
    <source>
        <dbReference type="SAM" id="MobiDB-lite"/>
    </source>
</evidence>
<feature type="compositionally biased region" description="Low complexity" evidence="1">
    <location>
        <begin position="366"/>
        <end position="375"/>
    </location>
</feature>
<feature type="compositionally biased region" description="Low complexity" evidence="1">
    <location>
        <begin position="299"/>
        <end position="314"/>
    </location>
</feature>
<organism evidence="2 3">
    <name type="scientific">Canna indica</name>
    <name type="common">Indian-shot</name>
    <dbReference type="NCBI Taxonomy" id="4628"/>
    <lineage>
        <taxon>Eukaryota</taxon>
        <taxon>Viridiplantae</taxon>
        <taxon>Streptophyta</taxon>
        <taxon>Embryophyta</taxon>
        <taxon>Tracheophyta</taxon>
        <taxon>Spermatophyta</taxon>
        <taxon>Magnoliopsida</taxon>
        <taxon>Liliopsida</taxon>
        <taxon>Zingiberales</taxon>
        <taxon>Cannaceae</taxon>
        <taxon>Canna</taxon>
    </lineage>
</organism>
<name>A0AAQ3K845_9LILI</name>
<feature type="region of interest" description="Disordered" evidence="1">
    <location>
        <begin position="418"/>
        <end position="453"/>
    </location>
</feature>
<dbReference type="GO" id="GO:0055028">
    <property type="term" value="C:cortical microtubule"/>
    <property type="evidence" value="ECO:0007669"/>
    <property type="project" value="TreeGrafter"/>
</dbReference>
<dbReference type="PANTHER" id="PTHR31949:SF3">
    <property type="entry name" value="RUN_FYVE DOMAIN PROTEIN"/>
    <property type="match status" value="1"/>
</dbReference>
<feature type="region of interest" description="Disordered" evidence="1">
    <location>
        <begin position="828"/>
        <end position="847"/>
    </location>
</feature>
<feature type="region of interest" description="Disordered" evidence="1">
    <location>
        <begin position="661"/>
        <end position="680"/>
    </location>
</feature>
<protein>
    <submittedName>
        <fullName evidence="2">Uncharacterized protein</fullName>
    </submittedName>
</protein>
<evidence type="ECO:0000313" key="3">
    <source>
        <dbReference type="Proteomes" id="UP001327560"/>
    </source>
</evidence>